<keyword evidence="5" id="KW-1185">Reference proteome</keyword>
<evidence type="ECO:0000259" key="3">
    <source>
        <dbReference type="Pfam" id="PF01243"/>
    </source>
</evidence>
<comment type="caution">
    <text evidence="4">The sequence shown here is derived from an EMBL/GenBank/DDBJ whole genome shotgun (WGS) entry which is preliminary data.</text>
</comment>
<dbReference type="Pfam" id="PF01243">
    <property type="entry name" value="PNPOx_N"/>
    <property type="match status" value="1"/>
</dbReference>
<dbReference type="Gene3D" id="2.30.110.10">
    <property type="entry name" value="Electron Transport, Fmn-binding Protein, Chain A"/>
    <property type="match status" value="1"/>
</dbReference>
<reference evidence="4" key="1">
    <citation type="submission" date="2022-12" db="EMBL/GenBank/DDBJ databases">
        <title>New Phytohabitans aurantiacus sp. RD004123 nov., an actinomycete isolated from soil.</title>
        <authorList>
            <person name="Triningsih D.W."/>
            <person name="Harunari E."/>
            <person name="Igarashi Y."/>
        </authorList>
    </citation>
    <scope>NUCLEOTIDE SEQUENCE</scope>
    <source>
        <strain evidence="4">RD004123</strain>
    </source>
</reference>
<dbReference type="Proteomes" id="UP001144280">
    <property type="component" value="Unassembled WGS sequence"/>
</dbReference>
<organism evidence="4 5">
    <name type="scientific">Phytohabitans aurantiacus</name>
    <dbReference type="NCBI Taxonomy" id="3016789"/>
    <lineage>
        <taxon>Bacteria</taxon>
        <taxon>Bacillati</taxon>
        <taxon>Actinomycetota</taxon>
        <taxon>Actinomycetes</taxon>
        <taxon>Micromonosporales</taxon>
        <taxon>Micromonosporaceae</taxon>
    </lineage>
</organism>
<dbReference type="RefSeq" id="WP_281898605.1">
    <property type="nucleotide sequence ID" value="NZ_BSDI01000021.1"/>
</dbReference>
<sequence>MASWAEVEADAPEFAAAVRRLLDAHRHKTLATLRRDGSPRISGTEAQFRDGELWFGGMWLSRKALDLRRDPRFALHSASVDPDDDDPAAWPGDAKLSGRVEEITDPARVSEVNKDAPPGPSHLFRADITEVVLTKVGSPADHLLIQWWREGKGLRVFKRT</sequence>
<feature type="domain" description="Pyridoxamine 5'-phosphate oxidase N-terminal" evidence="3">
    <location>
        <begin position="16"/>
        <end position="132"/>
    </location>
</feature>
<dbReference type="InterPro" id="IPR012349">
    <property type="entry name" value="Split_barrel_FMN-bd"/>
</dbReference>
<evidence type="ECO:0000256" key="2">
    <source>
        <dbReference type="SAM" id="MobiDB-lite"/>
    </source>
</evidence>
<dbReference type="EMBL" id="BSDI01000021">
    <property type="protein sequence ID" value="GLH99145.1"/>
    <property type="molecule type" value="Genomic_DNA"/>
</dbReference>
<evidence type="ECO:0000313" key="4">
    <source>
        <dbReference type="EMBL" id="GLH99145.1"/>
    </source>
</evidence>
<dbReference type="InterPro" id="IPR052019">
    <property type="entry name" value="F420H2_bilvrd_red/Heme_oxyg"/>
</dbReference>
<dbReference type="InterPro" id="IPR011576">
    <property type="entry name" value="Pyridox_Oxase_N"/>
</dbReference>
<dbReference type="SUPFAM" id="SSF50475">
    <property type="entry name" value="FMN-binding split barrel"/>
    <property type="match status" value="1"/>
</dbReference>
<dbReference type="PANTHER" id="PTHR35176:SF6">
    <property type="entry name" value="HEME OXYGENASE HI_0854-RELATED"/>
    <property type="match status" value="1"/>
</dbReference>
<evidence type="ECO:0000256" key="1">
    <source>
        <dbReference type="ARBA" id="ARBA00023002"/>
    </source>
</evidence>
<evidence type="ECO:0000313" key="5">
    <source>
        <dbReference type="Proteomes" id="UP001144280"/>
    </source>
</evidence>
<protein>
    <submittedName>
        <fullName evidence="4">Pyridoxamine 5'-phosphate oxidase</fullName>
    </submittedName>
</protein>
<dbReference type="PANTHER" id="PTHR35176">
    <property type="entry name" value="HEME OXYGENASE HI_0854-RELATED"/>
    <property type="match status" value="1"/>
</dbReference>
<keyword evidence="1" id="KW-0560">Oxidoreductase</keyword>
<name>A0ABQ5QX90_9ACTN</name>
<feature type="region of interest" description="Disordered" evidence="2">
    <location>
        <begin position="77"/>
        <end position="97"/>
    </location>
</feature>
<proteinExistence type="predicted"/>
<accession>A0ABQ5QX90</accession>
<gene>
    <name evidence="4" type="ORF">Pa4123_44200</name>
</gene>